<evidence type="ECO:0000256" key="5">
    <source>
        <dbReference type="ARBA" id="ARBA00023070"/>
    </source>
</evidence>
<comment type="pathway">
    <text evidence="1">Plant hormone metabolism; auxin biosynthesis.</text>
</comment>
<evidence type="ECO:0000259" key="7">
    <source>
        <dbReference type="Pfam" id="PF01593"/>
    </source>
</evidence>
<evidence type="ECO:0000313" key="8">
    <source>
        <dbReference type="EMBL" id="KAB1076879.1"/>
    </source>
</evidence>
<feature type="domain" description="Amine oxidase" evidence="7">
    <location>
        <begin position="35"/>
        <end position="83"/>
    </location>
</feature>
<comment type="similarity">
    <text evidence="2">Belongs to the tryptophan 2-monooxygenase family.</text>
</comment>
<dbReference type="Proteomes" id="UP000474159">
    <property type="component" value="Unassembled WGS sequence"/>
</dbReference>
<dbReference type="PANTHER" id="PTHR10742">
    <property type="entry name" value="FLAVIN MONOAMINE OXIDASE"/>
    <property type="match status" value="1"/>
</dbReference>
<evidence type="ECO:0000256" key="3">
    <source>
        <dbReference type="ARBA" id="ARBA00012535"/>
    </source>
</evidence>
<gene>
    <name evidence="8" type="ORF">F6X53_21490</name>
</gene>
<evidence type="ECO:0000256" key="2">
    <source>
        <dbReference type="ARBA" id="ARBA00005833"/>
    </source>
</evidence>
<evidence type="ECO:0000256" key="1">
    <source>
        <dbReference type="ARBA" id="ARBA00004814"/>
    </source>
</evidence>
<dbReference type="OrthoDB" id="337830at2"/>
<evidence type="ECO:0000256" key="4">
    <source>
        <dbReference type="ARBA" id="ARBA00017871"/>
    </source>
</evidence>
<organism evidence="8 9">
    <name type="scientific">Methylobacterium soli</name>
    <dbReference type="NCBI Taxonomy" id="553447"/>
    <lineage>
        <taxon>Bacteria</taxon>
        <taxon>Pseudomonadati</taxon>
        <taxon>Pseudomonadota</taxon>
        <taxon>Alphaproteobacteria</taxon>
        <taxon>Hyphomicrobiales</taxon>
        <taxon>Methylobacteriaceae</taxon>
        <taxon>Methylobacterium</taxon>
    </lineage>
</organism>
<feature type="domain" description="Amine oxidase" evidence="7">
    <location>
        <begin position="176"/>
        <end position="427"/>
    </location>
</feature>
<dbReference type="InterPro" id="IPR050281">
    <property type="entry name" value="Flavin_monoamine_oxidase"/>
</dbReference>
<keyword evidence="9" id="KW-1185">Reference proteome</keyword>
<dbReference type="AlphaFoldDB" id="A0A6L3SUI1"/>
<dbReference type="EMBL" id="VZZK01000026">
    <property type="protein sequence ID" value="KAB1076879.1"/>
    <property type="molecule type" value="Genomic_DNA"/>
</dbReference>
<dbReference type="PANTHER" id="PTHR10742:SF410">
    <property type="entry name" value="LYSINE-SPECIFIC HISTONE DEMETHYLASE 2"/>
    <property type="match status" value="1"/>
</dbReference>
<dbReference type="GO" id="GO:0050361">
    <property type="term" value="F:tryptophan 2-monooxygenase activity"/>
    <property type="evidence" value="ECO:0007669"/>
    <property type="project" value="UniProtKB-EC"/>
</dbReference>
<dbReference type="EC" id="1.13.12.3" evidence="3"/>
<proteinExistence type="inferred from homology"/>
<accession>A0A6L3SUI1</accession>
<sequence length="432" mass="45811">MPHPPTHAHFPPSHRPRLSPLPADPEIIVIGAGAAGIAAARRLIERGRRVAVLEARDRVGGRAVTTLLRGHAVDLGAHWLHAGPINPLVRLGQARREPLRRAPQESHVWVGRRPGRPDEAAASARAFARADRDIGRGAAEAGPDRPAASALPPSLGPWGARVALVHGLVSGLPLSEVSLHDFPSMEYGDNFFIAGGYGAYLARLADTLPIALDSPVTRIDWSDARVRVETASGLTLGARSVIVTVPMMVLRESLAFTPALPPGIRAAIDGFHTGIYEHAVLHWPSSPFRGADRLASIVGGRHRPPGLLARLDGTPFHYFELDAPSAAAIDAGLGGADAARRHVRAVLAEHFGFARLHDLAIPAVSAWRHDPWSRGSWAVVPPGHAGARQALQDSVCGRIRFAGEALSRLQWGTAGGAYQEGMRAADAAADAL</sequence>
<name>A0A6L3SUI1_9HYPH</name>
<protein>
    <recommendedName>
        <fullName evidence="4">Tryptophan 2-monooxygenase</fullName>
        <ecNumber evidence="3">1.13.12.3</ecNumber>
    </recommendedName>
</protein>
<dbReference type="SUPFAM" id="SSF51905">
    <property type="entry name" value="FAD/NAD(P)-binding domain"/>
    <property type="match status" value="1"/>
</dbReference>
<dbReference type="InterPro" id="IPR036188">
    <property type="entry name" value="FAD/NAD-bd_sf"/>
</dbReference>
<comment type="caution">
    <text evidence="8">The sequence shown here is derived from an EMBL/GenBank/DDBJ whole genome shotgun (WGS) entry which is preliminary data.</text>
</comment>
<dbReference type="Pfam" id="PF01593">
    <property type="entry name" value="Amino_oxidase"/>
    <property type="match status" value="2"/>
</dbReference>
<evidence type="ECO:0000256" key="6">
    <source>
        <dbReference type="ARBA" id="ARBA00047321"/>
    </source>
</evidence>
<dbReference type="GO" id="GO:0009851">
    <property type="term" value="P:auxin biosynthetic process"/>
    <property type="evidence" value="ECO:0007669"/>
    <property type="project" value="UniProtKB-KW"/>
</dbReference>
<comment type="catalytic activity">
    <reaction evidence="6">
        <text>L-tryptophan + O2 = indole-3-acetamide + CO2 + H2O</text>
        <dbReference type="Rhea" id="RHEA:16165"/>
        <dbReference type="ChEBI" id="CHEBI:15377"/>
        <dbReference type="ChEBI" id="CHEBI:15379"/>
        <dbReference type="ChEBI" id="CHEBI:16031"/>
        <dbReference type="ChEBI" id="CHEBI:16526"/>
        <dbReference type="ChEBI" id="CHEBI:57912"/>
        <dbReference type="EC" id="1.13.12.3"/>
    </reaction>
</comment>
<evidence type="ECO:0000313" key="9">
    <source>
        <dbReference type="Proteomes" id="UP000474159"/>
    </source>
</evidence>
<keyword evidence="5" id="KW-0073">Auxin biosynthesis</keyword>
<reference evidence="8 9" key="1">
    <citation type="submission" date="2019-09" db="EMBL/GenBank/DDBJ databases">
        <title>YIM 48816 draft genome.</title>
        <authorList>
            <person name="Jiang L."/>
        </authorList>
    </citation>
    <scope>NUCLEOTIDE SEQUENCE [LARGE SCALE GENOMIC DNA]</scope>
    <source>
        <strain evidence="8 9">YIM 48816</strain>
    </source>
</reference>
<dbReference type="Gene3D" id="3.50.50.60">
    <property type="entry name" value="FAD/NAD(P)-binding domain"/>
    <property type="match status" value="1"/>
</dbReference>
<dbReference type="InterPro" id="IPR002937">
    <property type="entry name" value="Amino_oxidase"/>
</dbReference>